<organism evidence="5 7">
    <name type="scientific">Staphylococcus lugdunensis</name>
    <dbReference type="NCBI Taxonomy" id="28035"/>
    <lineage>
        <taxon>Bacteria</taxon>
        <taxon>Bacillati</taxon>
        <taxon>Bacillota</taxon>
        <taxon>Bacilli</taxon>
        <taxon>Bacillales</taxon>
        <taxon>Staphylococcaceae</taxon>
        <taxon>Staphylococcus</taxon>
    </lineage>
</organism>
<dbReference type="SUPFAM" id="SSF52821">
    <property type="entry name" value="Rhodanese/Cell cycle control phosphatase"/>
    <property type="match status" value="1"/>
</dbReference>
<dbReference type="InterPro" id="IPR001763">
    <property type="entry name" value="Rhodanese-like_dom"/>
</dbReference>
<evidence type="ECO:0000313" key="4">
    <source>
        <dbReference type="EMBL" id="QEX38840.1"/>
    </source>
</evidence>
<keyword evidence="1" id="KW-0472">Membrane</keyword>
<dbReference type="Pfam" id="PF00581">
    <property type="entry name" value="Rhodanese"/>
    <property type="match status" value="1"/>
</dbReference>
<dbReference type="OMA" id="YQLKGGF"/>
<dbReference type="SMART" id="SM00450">
    <property type="entry name" value="RHOD"/>
    <property type="match status" value="1"/>
</dbReference>
<accession>A0A133Q254</accession>
<evidence type="ECO:0000313" key="6">
    <source>
        <dbReference type="Proteomes" id="UP000070063"/>
    </source>
</evidence>
<dbReference type="Proteomes" id="UP000070063">
    <property type="component" value="Unassembled WGS sequence"/>
</dbReference>
<dbReference type="eggNOG" id="COG0607">
    <property type="taxonomic scope" value="Bacteria"/>
</dbReference>
<reference evidence="5 7" key="2">
    <citation type="journal article" date="2019" name="Sci. Transl. Med.">
        <title>Quorum sensing between bacterial species on the skin protects against epidermal injury in atopic dermatitis.</title>
        <authorList>
            <person name="Williams M.R."/>
        </authorList>
    </citation>
    <scope>NUCLEOTIDE SEQUENCE [LARGE SCALE GENOMIC DNA]</scope>
    <source>
        <strain evidence="5 7">E7</strain>
    </source>
</reference>
<dbReference type="EMBL" id="LRQI01000079">
    <property type="protein sequence ID" value="KXA36942.1"/>
    <property type="molecule type" value="Genomic_DNA"/>
</dbReference>
<dbReference type="CDD" id="cd00158">
    <property type="entry name" value="RHOD"/>
    <property type="match status" value="1"/>
</dbReference>
<dbReference type="Proteomes" id="UP000293637">
    <property type="component" value="Unassembled WGS sequence"/>
</dbReference>
<dbReference type="STRING" id="28035.B6N84_06650"/>
<dbReference type="EMBL" id="CP041722">
    <property type="protein sequence ID" value="QEX38840.1"/>
    <property type="molecule type" value="Genomic_DNA"/>
</dbReference>
<dbReference type="RefSeq" id="WP_002459025.1">
    <property type="nucleotide sequence ID" value="NZ_AP021848.1"/>
</dbReference>
<reference evidence="4 8" key="3">
    <citation type="submission" date="2019-07" db="EMBL/GenBank/DDBJ databases">
        <title>Comparative genome analysis of staphylococcus lugdunensis shows clonal complex-dependent diversity of the putative virulence factor, ess/type vii locus.</title>
        <authorList>
            <person name="Lebeurre J."/>
            <person name="Dahyot S."/>
            <person name="Diene S."/>
            <person name="Paulay A."/>
            <person name="Aubourg M."/>
            <person name="Argemi X."/>
            <person name="Giard J.-C."/>
            <person name="Tournier I."/>
            <person name="Francois P."/>
            <person name="Pestel-Caron M."/>
        </authorList>
    </citation>
    <scope>NUCLEOTIDE SEQUENCE [LARGE SCALE GENOMIC DNA]</scope>
    <source>
        <strain evidence="4 8">SL13</strain>
    </source>
</reference>
<evidence type="ECO:0000313" key="7">
    <source>
        <dbReference type="Proteomes" id="UP000293637"/>
    </source>
</evidence>
<keyword evidence="1" id="KW-1133">Transmembrane helix</keyword>
<name>A0A133Q254_STALU</name>
<keyword evidence="8" id="KW-1185">Reference proteome</keyword>
<dbReference type="InterPro" id="IPR050229">
    <property type="entry name" value="GlpE_sulfurtransferase"/>
</dbReference>
<proteinExistence type="predicted"/>
<feature type="domain" description="Rhodanese" evidence="2">
    <location>
        <begin position="41"/>
        <end position="125"/>
    </location>
</feature>
<evidence type="ECO:0000313" key="3">
    <source>
        <dbReference type="EMBL" id="KXA36942.1"/>
    </source>
</evidence>
<gene>
    <name evidence="5" type="ORF">EQ812_11160</name>
    <name evidence="4" type="ORF">FO454_08080</name>
    <name evidence="3" type="ORF">HMPREF3225_01895</name>
</gene>
<dbReference type="Proteomes" id="UP000325462">
    <property type="component" value="Chromosome"/>
</dbReference>
<dbReference type="EMBL" id="SCHB01000009">
    <property type="protein sequence ID" value="TBW70614.1"/>
    <property type="molecule type" value="Genomic_DNA"/>
</dbReference>
<dbReference type="PANTHER" id="PTHR43031:SF18">
    <property type="entry name" value="RHODANESE-RELATED SULFURTRANSFERASES"/>
    <property type="match status" value="1"/>
</dbReference>
<evidence type="ECO:0000259" key="2">
    <source>
        <dbReference type="PROSITE" id="PS50206"/>
    </source>
</evidence>
<evidence type="ECO:0000313" key="8">
    <source>
        <dbReference type="Proteomes" id="UP000325462"/>
    </source>
</evidence>
<dbReference type="GeneID" id="58089672"/>
<evidence type="ECO:0000313" key="5">
    <source>
        <dbReference type="EMBL" id="TBW70614.1"/>
    </source>
</evidence>
<keyword evidence="1" id="KW-0812">Transmembrane</keyword>
<dbReference type="InterPro" id="IPR036873">
    <property type="entry name" value="Rhodanese-like_dom_sf"/>
</dbReference>
<dbReference type="AlphaFoldDB" id="A0A133Q254"/>
<protein>
    <submittedName>
        <fullName evidence="5">Rhodanese-like domain-containing protein</fullName>
    </submittedName>
    <submittedName>
        <fullName evidence="3">Rhodanese-like protein</fullName>
    </submittedName>
</protein>
<evidence type="ECO:0000256" key="1">
    <source>
        <dbReference type="SAM" id="Phobius"/>
    </source>
</evidence>
<sequence>MNISLIIAIAIIVLIILYMLYNWILNKRSVTELDQNEFHSGLRKAQVIDVREKVDYDYGHINGARNIPITMFKQRFQGLRKDQPIYLCDANGIASYRAARILKKNGYKNLYMLKGGYKKWTGKIKSKK</sequence>
<dbReference type="PROSITE" id="PS50206">
    <property type="entry name" value="RHODANESE_3"/>
    <property type="match status" value="1"/>
</dbReference>
<reference evidence="3 6" key="1">
    <citation type="submission" date="2016-01" db="EMBL/GenBank/DDBJ databases">
        <authorList>
            <person name="Mitreva M."/>
            <person name="Pepin K.H."/>
            <person name="Mihindukulasuriya K.A."/>
            <person name="Fulton R."/>
            <person name="Fronick C."/>
            <person name="O'Laughlin M."/>
            <person name="Miner T."/>
            <person name="Herter B."/>
            <person name="Rosa B.A."/>
            <person name="Cordes M."/>
            <person name="Tomlinson C."/>
            <person name="Wollam A."/>
            <person name="Palsikar V.B."/>
            <person name="Mardis E.R."/>
            <person name="Wilson R.K."/>
        </authorList>
    </citation>
    <scope>NUCLEOTIDE SEQUENCE [LARGE SCALE GENOMIC DNA]</scope>
    <source>
        <strain evidence="3 6">MJR7738</strain>
    </source>
</reference>
<dbReference type="PANTHER" id="PTHR43031">
    <property type="entry name" value="FAD-DEPENDENT OXIDOREDUCTASE"/>
    <property type="match status" value="1"/>
</dbReference>
<feature type="transmembrane region" description="Helical" evidence="1">
    <location>
        <begin position="6"/>
        <end position="25"/>
    </location>
</feature>
<dbReference type="Gene3D" id="3.40.250.10">
    <property type="entry name" value="Rhodanese-like domain"/>
    <property type="match status" value="1"/>
</dbReference>